<protein>
    <submittedName>
        <fullName evidence="3">LON peptidase substrate-binding domain-containing protein</fullName>
    </submittedName>
</protein>
<dbReference type="AlphaFoldDB" id="A0A7X7R8G0"/>
<evidence type="ECO:0000313" key="4">
    <source>
        <dbReference type="Proteomes" id="UP000536534"/>
    </source>
</evidence>
<dbReference type="Proteomes" id="UP000536534">
    <property type="component" value="Unassembled WGS sequence"/>
</dbReference>
<name>A0A7X7R8G0_9RHOO</name>
<evidence type="ECO:0000256" key="1">
    <source>
        <dbReference type="SAM" id="MobiDB-lite"/>
    </source>
</evidence>
<dbReference type="Gene3D" id="2.30.130.40">
    <property type="entry name" value="LON domain-like"/>
    <property type="match status" value="1"/>
</dbReference>
<feature type="non-terminal residue" evidence="3">
    <location>
        <position position="194"/>
    </location>
</feature>
<dbReference type="InterPro" id="IPR015947">
    <property type="entry name" value="PUA-like_sf"/>
</dbReference>
<feature type="compositionally biased region" description="Low complexity" evidence="1">
    <location>
        <begin position="12"/>
        <end position="21"/>
    </location>
</feature>
<dbReference type="EMBL" id="JAAYYV010000338">
    <property type="protein sequence ID" value="NLF55165.1"/>
    <property type="molecule type" value="Genomic_DNA"/>
</dbReference>
<feature type="domain" description="Lon N-terminal" evidence="2">
    <location>
        <begin position="31"/>
        <end position="194"/>
    </location>
</feature>
<reference evidence="3 4" key="1">
    <citation type="journal article" date="2020" name="Biotechnol. Biofuels">
        <title>New insights from the biogas microbiome by comprehensive genome-resolved metagenomics of nearly 1600 species originating from multiple anaerobic digesters.</title>
        <authorList>
            <person name="Campanaro S."/>
            <person name="Treu L."/>
            <person name="Rodriguez-R L.M."/>
            <person name="Kovalovszki A."/>
            <person name="Ziels R.M."/>
            <person name="Maus I."/>
            <person name="Zhu X."/>
            <person name="Kougias P.G."/>
            <person name="Basile A."/>
            <person name="Luo G."/>
            <person name="Schluter A."/>
            <person name="Konstantinidis K.T."/>
            <person name="Angelidaki I."/>
        </authorList>
    </citation>
    <scope>NUCLEOTIDE SEQUENCE [LARGE SCALE GENOMIC DNA]</scope>
    <source>
        <strain evidence="3">AS06rmzACSIP_256</strain>
    </source>
</reference>
<organism evidence="3 4">
    <name type="scientific">Thauera phenolivorans</name>
    <dbReference type="NCBI Taxonomy" id="1792543"/>
    <lineage>
        <taxon>Bacteria</taxon>
        <taxon>Pseudomonadati</taxon>
        <taxon>Pseudomonadota</taxon>
        <taxon>Betaproteobacteria</taxon>
        <taxon>Rhodocyclales</taxon>
        <taxon>Zoogloeaceae</taxon>
        <taxon>Thauera</taxon>
    </lineage>
</organism>
<dbReference type="SUPFAM" id="SSF88697">
    <property type="entry name" value="PUA domain-like"/>
    <property type="match status" value="1"/>
</dbReference>
<gene>
    <name evidence="3" type="ORF">GX576_12360</name>
</gene>
<dbReference type="PANTHER" id="PTHR46732:SF8">
    <property type="entry name" value="ATP-DEPENDENT PROTEASE LA (LON) DOMAIN PROTEIN"/>
    <property type="match status" value="1"/>
</dbReference>
<evidence type="ECO:0000313" key="3">
    <source>
        <dbReference type="EMBL" id="NLF55165.1"/>
    </source>
</evidence>
<dbReference type="SMART" id="SM00464">
    <property type="entry name" value="LON"/>
    <property type="match status" value="1"/>
</dbReference>
<feature type="region of interest" description="Disordered" evidence="1">
    <location>
        <begin position="1"/>
        <end position="21"/>
    </location>
</feature>
<proteinExistence type="predicted"/>
<dbReference type="PROSITE" id="PS51787">
    <property type="entry name" value="LON_N"/>
    <property type="match status" value="1"/>
</dbReference>
<comment type="caution">
    <text evidence="3">The sequence shown here is derived from an EMBL/GenBank/DDBJ whole genome shotgun (WGS) entry which is preliminary data.</text>
</comment>
<dbReference type="Pfam" id="PF02190">
    <property type="entry name" value="LON_substr_bdg"/>
    <property type="match status" value="1"/>
</dbReference>
<dbReference type="InterPro" id="IPR046336">
    <property type="entry name" value="Lon_prtase_N_sf"/>
</dbReference>
<evidence type="ECO:0000259" key="2">
    <source>
        <dbReference type="PROSITE" id="PS51787"/>
    </source>
</evidence>
<dbReference type="InterPro" id="IPR003111">
    <property type="entry name" value="Lon_prtase_N"/>
</dbReference>
<dbReference type="PANTHER" id="PTHR46732">
    <property type="entry name" value="ATP-DEPENDENT PROTEASE LA (LON) DOMAIN PROTEIN"/>
    <property type="match status" value="1"/>
</dbReference>
<sequence length="194" mass="20750">MTDLDRKLPDSAADTAPAAAEATPALPEDALIIVPMRNLVLFPGFIAPITIGRPSSVAAAQAAMREQSPIGVLLQRDPATEDPTPEQLHTVGTSATIVRYLTAPDGSHHLVCQGEQRFRVREFLPDLPYLAARVELLPDDQTESPELEARLARMKARTAELLELQPAASPELPNTVQAFGAAGALADFLASLIE</sequence>
<accession>A0A7X7R8G0</accession>